<accession>A0A512M215</accession>
<comment type="caution">
    <text evidence="1">The sequence shown here is derived from an EMBL/GenBank/DDBJ whole genome shotgun (WGS) entry which is preliminary data.</text>
</comment>
<dbReference type="OrthoDB" id="9798792at2"/>
<dbReference type="AlphaFoldDB" id="A0A512M215"/>
<keyword evidence="2" id="KW-1185">Reference proteome</keyword>
<reference evidence="1 2" key="1">
    <citation type="submission" date="2019-07" db="EMBL/GenBank/DDBJ databases">
        <title>Whole genome shotgun sequence of Brevifollis gellanilyticus NBRC 108608.</title>
        <authorList>
            <person name="Hosoyama A."/>
            <person name="Uohara A."/>
            <person name="Ohji S."/>
            <person name="Ichikawa N."/>
        </authorList>
    </citation>
    <scope>NUCLEOTIDE SEQUENCE [LARGE SCALE GENOMIC DNA]</scope>
    <source>
        <strain evidence="1 2">NBRC 108608</strain>
    </source>
</reference>
<dbReference type="Pfam" id="PF13366">
    <property type="entry name" value="PDDEXK_3"/>
    <property type="match status" value="1"/>
</dbReference>
<organism evidence="1 2">
    <name type="scientific">Brevifollis gellanilyticus</name>
    <dbReference type="NCBI Taxonomy" id="748831"/>
    <lineage>
        <taxon>Bacteria</taxon>
        <taxon>Pseudomonadati</taxon>
        <taxon>Verrucomicrobiota</taxon>
        <taxon>Verrucomicrobiia</taxon>
        <taxon>Verrucomicrobiales</taxon>
        <taxon>Verrucomicrobiaceae</taxon>
    </lineage>
</organism>
<dbReference type="Proteomes" id="UP000321577">
    <property type="component" value="Unassembled WGS sequence"/>
</dbReference>
<evidence type="ECO:0000313" key="1">
    <source>
        <dbReference type="EMBL" id="GEP40784.1"/>
    </source>
</evidence>
<dbReference type="InterPro" id="IPR026350">
    <property type="entry name" value="GxxExxY"/>
</dbReference>
<dbReference type="RefSeq" id="WP_146848272.1">
    <property type="nucleotide sequence ID" value="NZ_BKAG01000001.1"/>
</dbReference>
<sequence length="157" mass="18299">MLSTDDYVTEEEFNPLADEGFELMGAAFEVHRVVRGGLLEEVYQESLEEELRLRGIPFVPRQELAVFYKGRELRQRYIPDLYVHGEIVVELKSVRALASEHVAQLLNYLRLARKPVGYLINFGPLGKVEWKRFVLREFVQPWMLLPKGGRRPNNQNV</sequence>
<proteinExistence type="predicted"/>
<evidence type="ECO:0008006" key="3">
    <source>
        <dbReference type="Google" id="ProtNLM"/>
    </source>
</evidence>
<evidence type="ECO:0000313" key="2">
    <source>
        <dbReference type="Proteomes" id="UP000321577"/>
    </source>
</evidence>
<protein>
    <recommendedName>
        <fullName evidence="3">GTP-binding protein</fullName>
    </recommendedName>
</protein>
<gene>
    <name evidence="1" type="ORF">BGE01nite_00750</name>
</gene>
<dbReference type="NCBIfam" id="TIGR04256">
    <property type="entry name" value="GxxExxY"/>
    <property type="match status" value="1"/>
</dbReference>
<dbReference type="EMBL" id="BKAG01000001">
    <property type="protein sequence ID" value="GEP40784.1"/>
    <property type="molecule type" value="Genomic_DNA"/>
</dbReference>
<name>A0A512M215_9BACT</name>